<keyword evidence="3" id="KW-1185">Reference proteome</keyword>
<feature type="compositionally biased region" description="Polar residues" evidence="1">
    <location>
        <begin position="30"/>
        <end position="49"/>
    </location>
</feature>
<feature type="compositionally biased region" description="Acidic residues" evidence="1">
    <location>
        <begin position="140"/>
        <end position="164"/>
    </location>
</feature>
<evidence type="ECO:0000256" key="1">
    <source>
        <dbReference type="SAM" id="MobiDB-lite"/>
    </source>
</evidence>
<accession>A0A9Q9EM37</accession>
<name>A0A9Q9EM37_9PEZI</name>
<reference evidence="2" key="1">
    <citation type="submission" date="2022-06" db="EMBL/GenBank/DDBJ databases">
        <title>Complete genome sequences of two strains of the flax pathogen Septoria linicola.</title>
        <authorList>
            <person name="Lapalu N."/>
            <person name="Simon A."/>
            <person name="Demenou B."/>
            <person name="Paumier D."/>
            <person name="Guillot M.-P."/>
            <person name="Gout L."/>
            <person name="Valade R."/>
        </authorList>
    </citation>
    <scope>NUCLEOTIDE SEQUENCE</scope>
    <source>
        <strain evidence="2">SE15195</strain>
    </source>
</reference>
<feature type="compositionally biased region" description="Acidic residues" evidence="1">
    <location>
        <begin position="81"/>
        <end position="99"/>
    </location>
</feature>
<evidence type="ECO:0000313" key="3">
    <source>
        <dbReference type="Proteomes" id="UP001056384"/>
    </source>
</evidence>
<gene>
    <name evidence="2" type="ORF">Slin15195_G083530</name>
</gene>
<dbReference type="Proteomes" id="UP001056384">
    <property type="component" value="Chromosome 7"/>
</dbReference>
<organism evidence="2 3">
    <name type="scientific">Septoria linicola</name>
    <dbReference type="NCBI Taxonomy" id="215465"/>
    <lineage>
        <taxon>Eukaryota</taxon>
        <taxon>Fungi</taxon>
        <taxon>Dikarya</taxon>
        <taxon>Ascomycota</taxon>
        <taxon>Pezizomycotina</taxon>
        <taxon>Dothideomycetes</taxon>
        <taxon>Dothideomycetidae</taxon>
        <taxon>Mycosphaerellales</taxon>
        <taxon>Mycosphaerellaceae</taxon>
        <taxon>Septoria</taxon>
    </lineage>
</organism>
<feature type="region of interest" description="Disordered" evidence="1">
    <location>
        <begin position="29"/>
        <end position="168"/>
    </location>
</feature>
<feature type="compositionally biased region" description="Polar residues" evidence="1">
    <location>
        <begin position="104"/>
        <end position="119"/>
    </location>
</feature>
<dbReference type="AlphaFoldDB" id="A0A9Q9EM37"/>
<dbReference type="EMBL" id="CP099424">
    <property type="protein sequence ID" value="USW55034.1"/>
    <property type="molecule type" value="Genomic_DNA"/>
</dbReference>
<evidence type="ECO:0000313" key="2">
    <source>
        <dbReference type="EMBL" id="USW55034.1"/>
    </source>
</evidence>
<proteinExistence type="predicted"/>
<protein>
    <submittedName>
        <fullName evidence="2">Uncharacterized protein</fullName>
    </submittedName>
</protein>
<sequence>MPRLFFIVQNKEKHLSFTYINEHSDPTCLAGSQQSDAALSRSPIQQTHAQRPAIMRRKRQVAPFVRPSVPSDSAAAQPEDPPTDEDDLVPDENEADGALDDQLASDTTPRPDSPTNTTAPDLAKSSEGVNSPTPERAAEAEVDPELPSISDEEEEWDSDFDGDAETGMTSHPAVLRSIIAGTLARDAKTKPEIARVLSSMRVQTQNNKMPQPAHYINLLVDSRGHSPTPNQLLAALDVMKHDYIGSRSNHMAHKIDSFRRPIPKDATPRTQYWKRKYLSNGGTRSQNRNRQFAKFDDRLRRRLVAIPQHLRDKPLQHPLTELGYTHKTDARLKVHQRHSSSTFLMNLMEAVLGLLFPGEFAIAQYVIFLCSRSEQGAIGELFFSLLSQAYTSTGGGFNYFPAGRSVRSVYSITENDWDRSWKWQEHNIDMTGNATCEIALQEAAHFHDHGPPDAVTDSSLAMFELQGLGVHVTDYSAVALDSLHEREKARCSTEIAAEEAQIEDVRKVLREWQGGQDMIMRWRDRLVADSSEGQDFLTEDQGEAAL</sequence>